<evidence type="ECO:0008006" key="4">
    <source>
        <dbReference type="Google" id="ProtNLM"/>
    </source>
</evidence>
<keyword evidence="3" id="KW-1185">Reference proteome</keyword>
<evidence type="ECO:0000313" key="3">
    <source>
        <dbReference type="Proteomes" id="UP001529235"/>
    </source>
</evidence>
<keyword evidence="1" id="KW-0812">Transmembrane</keyword>
<evidence type="ECO:0000256" key="1">
    <source>
        <dbReference type="SAM" id="Phobius"/>
    </source>
</evidence>
<protein>
    <recommendedName>
        <fullName evidence="4">Cytochrome C biogenesis protein transmembrane domain-containing protein</fullName>
    </recommendedName>
</protein>
<dbReference type="RefSeq" id="WP_285273196.1">
    <property type="nucleotide sequence ID" value="NZ_JASNVW010000001.1"/>
</dbReference>
<keyword evidence="1" id="KW-0472">Membrane</keyword>
<evidence type="ECO:0000313" key="2">
    <source>
        <dbReference type="EMBL" id="MDK6028228.1"/>
    </source>
</evidence>
<organism evidence="2 3">
    <name type="scientific">Ignisphaera cupida</name>
    <dbReference type="NCBI Taxonomy" id="3050454"/>
    <lineage>
        <taxon>Archaea</taxon>
        <taxon>Thermoproteota</taxon>
        <taxon>Thermoprotei</taxon>
        <taxon>Desulfurococcales</taxon>
        <taxon>Desulfurococcaceae</taxon>
        <taxon>Ignisphaera</taxon>
    </lineage>
</organism>
<name>A0ABD4Z5J9_9CREN</name>
<reference evidence="2 3" key="1">
    <citation type="submission" date="2023-05" db="EMBL/GenBank/DDBJ databases">
        <title>A new hyperthermophilic archaea 'Ignisphaera cupida' sp. nov. and description of the family 'Ignisphaeraceae' fam. nov.</title>
        <authorList>
            <person name="Podosokorskaya O.A."/>
            <person name="Elcheninov A.G."/>
            <person name="Klukina A."/>
            <person name="Merkel A.Y."/>
        </authorList>
    </citation>
    <scope>NUCLEOTIDE SEQUENCE [LARGE SCALE GENOMIC DNA]</scope>
    <source>
        <strain evidence="2 3">4213-co</strain>
    </source>
</reference>
<dbReference type="EMBL" id="JASNVW010000001">
    <property type="protein sequence ID" value="MDK6028228.1"/>
    <property type="molecule type" value="Genomic_DNA"/>
</dbReference>
<sequence>MDFSIWQLLTLIVFGALADSIDPCIFALYVSLLLSASLAGLKHIAKTAAAFVSSVYIGYLLFGVILKTLVASWTPPRWILSAILIVYALAMIVYTMFFEGEASEMVCREDRIECKIASTLNLNRFANTKTSVFIISVLGFVASFTLLPCSAGLYIVFNFVTANMELLLWFPLAMLYTAIFVSPLILIAIAVAGLTKIEKAYRYLLSRQRLFKVAASIAMIIIALILPFY</sequence>
<feature type="transmembrane region" description="Helical" evidence="1">
    <location>
        <begin position="209"/>
        <end position="228"/>
    </location>
</feature>
<accession>A0ABD4Z5J9</accession>
<dbReference type="AlphaFoldDB" id="A0ABD4Z5J9"/>
<comment type="caution">
    <text evidence="2">The sequence shown here is derived from an EMBL/GenBank/DDBJ whole genome shotgun (WGS) entry which is preliminary data.</text>
</comment>
<proteinExistence type="predicted"/>
<feature type="transmembrane region" description="Helical" evidence="1">
    <location>
        <begin position="169"/>
        <end position="197"/>
    </location>
</feature>
<gene>
    <name evidence="2" type="ORF">QPL79_02460</name>
</gene>
<feature type="transmembrane region" description="Helical" evidence="1">
    <location>
        <begin position="132"/>
        <end position="157"/>
    </location>
</feature>
<feature type="transmembrane region" description="Helical" evidence="1">
    <location>
        <begin position="78"/>
        <end position="98"/>
    </location>
</feature>
<feature type="transmembrane region" description="Helical" evidence="1">
    <location>
        <begin position="48"/>
        <end position="66"/>
    </location>
</feature>
<dbReference type="Proteomes" id="UP001529235">
    <property type="component" value="Unassembled WGS sequence"/>
</dbReference>
<keyword evidence="1" id="KW-1133">Transmembrane helix</keyword>